<evidence type="ECO:0000256" key="2">
    <source>
        <dbReference type="ARBA" id="ARBA00022517"/>
    </source>
</evidence>
<dbReference type="AlphaFoldDB" id="A0A511R5X5"/>
<keyword evidence="3 5" id="KW-0698">rRNA processing</keyword>
<accession>A0A511R5X5</accession>
<dbReference type="InterPro" id="IPR009000">
    <property type="entry name" value="Transl_B-barrel_sf"/>
</dbReference>
<evidence type="ECO:0000256" key="4">
    <source>
        <dbReference type="ARBA" id="ARBA00023186"/>
    </source>
</evidence>
<dbReference type="InterPro" id="IPR011961">
    <property type="entry name" value="RimM"/>
</dbReference>
<dbReference type="GO" id="GO:0042274">
    <property type="term" value="P:ribosomal small subunit biogenesis"/>
    <property type="evidence" value="ECO:0007669"/>
    <property type="project" value="UniProtKB-UniRule"/>
</dbReference>
<dbReference type="PANTHER" id="PTHR33692">
    <property type="entry name" value="RIBOSOME MATURATION FACTOR RIMM"/>
    <property type="match status" value="1"/>
</dbReference>
<evidence type="ECO:0000256" key="3">
    <source>
        <dbReference type="ARBA" id="ARBA00022552"/>
    </source>
</evidence>
<dbReference type="Gene3D" id="2.30.30.240">
    <property type="entry name" value="PRC-barrel domain"/>
    <property type="match status" value="1"/>
</dbReference>
<dbReference type="SUPFAM" id="SSF50346">
    <property type="entry name" value="PRC-barrel domain"/>
    <property type="match status" value="1"/>
</dbReference>
<dbReference type="HAMAP" id="MF_00014">
    <property type="entry name" value="Ribosome_mat_RimM"/>
    <property type="match status" value="1"/>
</dbReference>
<dbReference type="EMBL" id="BJXL01000159">
    <property type="protein sequence ID" value="GEM85004.1"/>
    <property type="molecule type" value="Genomic_DNA"/>
</dbReference>
<keyword evidence="1 5" id="KW-0963">Cytoplasm</keyword>
<dbReference type="RefSeq" id="WP_119340340.1">
    <property type="nucleotide sequence ID" value="NZ_BJXL01000159.1"/>
</dbReference>
<evidence type="ECO:0000256" key="5">
    <source>
        <dbReference type="HAMAP-Rule" id="MF_00014"/>
    </source>
</evidence>
<dbReference type="PANTHER" id="PTHR33692:SF1">
    <property type="entry name" value="RIBOSOME MATURATION FACTOR RIMM"/>
    <property type="match status" value="1"/>
</dbReference>
<dbReference type="GO" id="GO:0005840">
    <property type="term" value="C:ribosome"/>
    <property type="evidence" value="ECO:0007669"/>
    <property type="project" value="InterPro"/>
</dbReference>
<evidence type="ECO:0000259" key="6">
    <source>
        <dbReference type="Pfam" id="PF01782"/>
    </source>
</evidence>
<feature type="domain" description="RimM N-terminal" evidence="6">
    <location>
        <begin position="6"/>
        <end position="79"/>
    </location>
</feature>
<feature type="domain" description="PRC-barrel" evidence="7">
    <location>
        <begin position="86"/>
        <end position="160"/>
    </location>
</feature>
<protein>
    <recommendedName>
        <fullName evidence="5">Ribosome maturation factor RimM</fullName>
    </recommendedName>
</protein>
<evidence type="ECO:0000313" key="8">
    <source>
        <dbReference type="EMBL" id="GEM85004.1"/>
    </source>
</evidence>
<comment type="function">
    <text evidence="5">An accessory protein needed during the final step in the assembly of 30S ribosomal subunit, possibly for assembly of the head region. Essential for efficient processing of 16S rRNA. May be needed both before and after RbfA during the maturation of 16S rRNA. It has affinity for free ribosomal 30S subunits but not for 70S ribosomes.</text>
</comment>
<evidence type="ECO:0000313" key="9">
    <source>
        <dbReference type="Proteomes" id="UP000321197"/>
    </source>
</evidence>
<dbReference type="InterPro" id="IPR002676">
    <property type="entry name" value="RimM_N"/>
</dbReference>
<dbReference type="Proteomes" id="UP000321197">
    <property type="component" value="Unassembled WGS sequence"/>
</dbReference>
<dbReference type="InterPro" id="IPR011033">
    <property type="entry name" value="PRC_barrel-like_sf"/>
</dbReference>
<comment type="subunit">
    <text evidence="5">Binds ribosomal protein uS19.</text>
</comment>
<dbReference type="GO" id="GO:0005737">
    <property type="term" value="C:cytoplasm"/>
    <property type="evidence" value="ECO:0007669"/>
    <property type="project" value="UniProtKB-SubCell"/>
</dbReference>
<dbReference type="Pfam" id="PF01782">
    <property type="entry name" value="RimM"/>
    <property type="match status" value="1"/>
</dbReference>
<comment type="similarity">
    <text evidence="5">Belongs to the RimM family.</text>
</comment>
<comment type="subcellular location">
    <subcellularLocation>
        <location evidence="5">Cytoplasm</location>
    </subcellularLocation>
</comment>
<keyword evidence="2 5" id="KW-0690">Ribosome biogenesis</keyword>
<proteinExistence type="inferred from homology"/>
<evidence type="ECO:0000259" key="7">
    <source>
        <dbReference type="Pfam" id="PF05239"/>
    </source>
</evidence>
<comment type="domain">
    <text evidence="5">The PRC barrel domain binds ribosomal protein uS19.</text>
</comment>
<dbReference type="GO" id="GO:0043022">
    <property type="term" value="F:ribosome binding"/>
    <property type="evidence" value="ECO:0007669"/>
    <property type="project" value="InterPro"/>
</dbReference>
<comment type="caution">
    <text evidence="8">The sequence shown here is derived from an EMBL/GenBank/DDBJ whole genome shotgun (WGS) entry which is preliminary data.</text>
</comment>
<dbReference type="SUPFAM" id="SSF50447">
    <property type="entry name" value="Translation proteins"/>
    <property type="match status" value="1"/>
</dbReference>
<name>A0A511R5X5_9DEIN</name>
<dbReference type="InterPro" id="IPR036976">
    <property type="entry name" value="RimM_N_sf"/>
</dbReference>
<evidence type="ECO:0000256" key="1">
    <source>
        <dbReference type="ARBA" id="ARBA00022490"/>
    </source>
</evidence>
<sequence>MRRIEIGRIGKAYGMAGGLKFRGEPVVYDLERVYLEGLGYRAIEEIEELGNELVVYLSGVQNRQEAEQLAGLRVYADQDDLPKLEEGEYYYFELMGRPVFVDGRPFGEVVDVEDGAQERLVIKAKGTSLRAQSKTYLVPLQAPYVKIEADGIHIEAIPGLLE</sequence>
<keyword evidence="4 5" id="KW-0143">Chaperone</keyword>
<dbReference type="NCBIfam" id="NF010403">
    <property type="entry name" value="PRK13829.1"/>
    <property type="match status" value="1"/>
</dbReference>
<organism evidence="8 9">
    <name type="scientific">Meiothermus hypogaeus NBRC 106114</name>
    <dbReference type="NCBI Taxonomy" id="1227553"/>
    <lineage>
        <taxon>Bacteria</taxon>
        <taxon>Thermotogati</taxon>
        <taxon>Deinococcota</taxon>
        <taxon>Deinococci</taxon>
        <taxon>Thermales</taxon>
        <taxon>Thermaceae</taxon>
        <taxon>Meiothermus</taxon>
    </lineage>
</organism>
<gene>
    <name evidence="5 8" type="primary">rimM</name>
    <name evidence="8" type="ORF">MHY01S_31700</name>
</gene>
<dbReference type="Pfam" id="PF05239">
    <property type="entry name" value="PRC"/>
    <property type="match status" value="1"/>
</dbReference>
<dbReference type="OrthoDB" id="9810331at2"/>
<reference evidence="8 9" key="1">
    <citation type="submission" date="2019-07" db="EMBL/GenBank/DDBJ databases">
        <title>Whole genome shotgun sequence of Meiothermus hypogaeus NBRC 106114.</title>
        <authorList>
            <person name="Hosoyama A."/>
            <person name="Uohara A."/>
            <person name="Ohji S."/>
            <person name="Ichikawa N."/>
        </authorList>
    </citation>
    <scope>NUCLEOTIDE SEQUENCE [LARGE SCALE GENOMIC DNA]</scope>
    <source>
        <strain evidence="8 9">NBRC 106114</strain>
    </source>
</reference>
<dbReference type="NCBIfam" id="TIGR02273">
    <property type="entry name" value="16S_RimM"/>
    <property type="match status" value="1"/>
</dbReference>
<dbReference type="InterPro" id="IPR027275">
    <property type="entry name" value="PRC-brl_dom"/>
</dbReference>
<dbReference type="GO" id="GO:0006364">
    <property type="term" value="P:rRNA processing"/>
    <property type="evidence" value="ECO:0007669"/>
    <property type="project" value="UniProtKB-UniRule"/>
</dbReference>
<dbReference type="Gene3D" id="2.40.30.60">
    <property type="entry name" value="RimM"/>
    <property type="match status" value="1"/>
</dbReference>